<dbReference type="PANTHER" id="PTHR36617:SF5">
    <property type="entry name" value="OS05G0421675 PROTEIN"/>
    <property type="match status" value="1"/>
</dbReference>
<dbReference type="EMBL" id="CM003532">
    <property type="protein sequence ID" value="RCV24309.1"/>
    <property type="molecule type" value="Genomic_DNA"/>
</dbReference>
<accession>A0A368R294</accession>
<reference evidence="1" key="1">
    <citation type="journal article" date="2012" name="Nat. Biotechnol.">
        <title>Reference genome sequence of the model plant Setaria.</title>
        <authorList>
            <person name="Bennetzen J.L."/>
            <person name="Schmutz J."/>
            <person name="Wang H."/>
            <person name="Percifield R."/>
            <person name="Hawkins J."/>
            <person name="Pontaroli A.C."/>
            <person name="Estep M."/>
            <person name="Feng L."/>
            <person name="Vaughn J.N."/>
            <person name="Grimwood J."/>
            <person name="Jenkins J."/>
            <person name="Barry K."/>
            <person name="Lindquist E."/>
            <person name="Hellsten U."/>
            <person name="Deshpande S."/>
            <person name="Wang X."/>
            <person name="Wu X."/>
            <person name="Mitros T."/>
            <person name="Triplett J."/>
            <person name="Yang X."/>
            <person name="Ye C.Y."/>
            <person name="Mauro-Herrera M."/>
            <person name="Wang L."/>
            <person name="Li P."/>
            <person name="Sharma M."/>
            <person name="Sharma R."/>
            <person name="Ronald P.C."/>
            <person name="Panaud O."/>
            <person name="Kellogg E.A."/>
            <person name="Brutnell T.P."/>
            <person name="Doust A.N."/>
            <person name="Tuskan G.A."/>
            <person name="Rokhsar D."/>
            <person name="Devos K.M."/>
        </authorList>
    </citation>
    <scope>NUCLEOTIDE SEQUENCE [LARGE SCALE GENOMIC DNA]</scope>
    <source>
        <strain evidence="1">Yugu1</strain>
    </source>
</reference>
<protein>
    <recommendedName>
        <fullName evidence="2">Reverse transcriptase zinc-binding domain-containing protein</fullName>
    </recommendedName>
</protein>
<name>A0A368R294_SETIT</name>
<reference evidence="1" key="2">
    <citation type="submission" date="2015-07" db="EMBL/GenBank/DDBJ databases">
        <authorList>
            <person name="Noorani M."/>
        </authorList>
    </citation>
    <scope>NUCLEOTIDE SEQUENCE</scope>
    <source>
        <strain evidence="1">Yugu1</strain>
    </source>
</reference>
<dbReference type="OrthoDB" id="684023at2759"/>
<dbReference type="AlphaFoldDB" id="A0A368R294"/>
<proteinExistence type="predicted"/>
<evidence type="ECO:0008006" key="2">
    <source>
        <dbReference type="Google" id="ProtNLM"/>
    </source>
</evidence>
<gene>
    <name evidence="1" type="ORF">SETIT_5G074300v2</name>
</gene>
<sequence length="179" mass="20537">MATPKKFGGAGFTNTREMNKCLLAKWIFKIERGDDSEKGFFSYHKQNGSQFWKGLLEARDSCARGLIYIIGNGKKARFWSDVWRGNCPLKIAFSELFEVCNQQEWSVFEVLQHGDINLTFRRNFGIREEIEWENLTNLIGNITLSETSDTVRWALEKSGDFSTPSLYTELTSQASRIDG</sequence>
<organism evidence="1">
    <name type="scientific">Setaria italica</name>
    <name type="common">Foxtail millet</name>
    <name type="synonym">Panicum italicum</name>
    <dbReference type="NCBI Taxonomy" id="4555"/>
    <lineage>
        <taxon>Eukaryota</taxon>
        <taxon>Viridiplantae</taxon>
        <taxon>Streptophyta</taxon>
        <taxon>Embryophyta</taxon>
        <taxon>Tracheophyta</taxon>
        <taxon>Spermatophyta</taxon>
        <taxon>Magnoliopsida</taxon>
        <taxon>Liliopsida</taxon>
        <taxon>Poales</taxon>
        <taxon>Poaceae</taxon>
        <taxon>PACMAD clade</taxon>
        <taxon>Panicoideae</taxon>
        <taxon>Panicodae</taxon>
        <taxon>Paniceae</taxon>
        <taxon>Cenchrinae</taxon>
        <taxon>Setaria</taxon>
    </lineage>
</organism>
<dbReference type="PANTHER" id="PTHR36617">
    <property type="entry name" value="PROTEIN, PUTATIVE-RELATED"/>
    <property type="match status" value="1"/>
</dbReference>
<evidence type="ECO:0000313" key="1">
    <source>
        <dbReference type="EMBL" id="RCV24309.1"/>
    </source>
</evidence>